<dbReference type="PANTHER" id="PTHR43133">
    <property type="entry name" value="RNA POLYMERASE ECF-TYPE SIGMA FACTO"/>
    <property type="match status" value="1"/>
</dbReference>
<keyword evidence="3" id="KW-0731">Sigma factor</keyword>
<dbReference type="PANTHER" id="PTHR43133:SF8">
    <property type="entry name" value="RNA POLYMERASE SIGMA FACTOR HI_1459-RELATED"/>
    <property type="match status" value="1"/>
</dbReference>
<dbReference type="GO" id="GO:0016987">
    <property type="term" value="F:sigma factor activity"/>
    <property type="evidence" value="ECO:0007669"/>
    <property type="project" value="UniProtKB-KW"/>
</dbReference>
<dbReference type="Proteomes" id="UP000640274">
    <property type="component" value="Unassembled WGS sequence"/>
</dbReference>
<dbReference type="GO" id="GO:0006352">
    <property type="term" value="P:DNA-templated transcription initiation"/>
    <property type="evidence" value="ECO:0007669"/>
    <property type="project" value="InterPro"/>
</dbReference>
<dbReference type="InterPro" id="IPR013325">
    <property type="entry name" value="RNA_pol_sigma_r2"/>
</dbReference>
<evidence type="ECO:0000256" key="2">
    <source>
        <dbReference type="ARBA" id="ARBA00023015"/>
    </source>
</evidence>
<dbReference type="InterPro" id="IPR007627">
    <property type="entry name" value="RNA_pol_sigma70_r2"/>
</dbReference>
<dbReference type="InterPro" id="IPR039425">
    <property type="entry name" value="RNA_pol_sigma-70-like"/>
</dbReference>
<sequence length="549" mass="63196">MKANLQSEILTPERIRGYIKPIFGFALNRVKQRAEAEDLAQEILLQLIKSAASDASIHNFEAYVWTVARYTWVNWLKKRAHAPRTVEVNGMAELLQDREPEPLEQLIETEAYQTLRREISFLSDIHRRIVVLHYYDGLKQLEIANILGIPAGTVKWHLSDARKELKKGMNRMRKNGILSVNPIRLTGTGHSGTPGKMGETSDFLGRSLAQNVVYAAYHQALTVHEVAQELSMPPALLEGEIQHLTDYGFLIERSPGKYQSNTIIWDSSAEHMEVSHRHYQRCAAQIADAHFDALMEIQKQVEDSGIYYPDQDYNFLLWTLLAKNIEEQARCYQPEGLSFEAVAPIRKDGSRYIAYALLETLNPPVVSYDPQHYYICGTMHRYQEGSPLYLWQLNTFWSQRQDWRFLDFQDVEICSRFWTNVLSDDEQHREDYAFLLEKGYIVKQDGDYQFNTVWIDSPDTLSRLNQAMPDLSGLYKPAISELYRSLLDVSLQNQPKHLERQISHMTLGNSCGGTLTAYVFKHLVDRGKLQAPKPHQAKTVTTWMGPVRS</sequence>
<keyword evidence="4" id="KW-0238">DNA-binding</keyword>
<evidence type="ECO:0000313" key="8">
    <source>
        <dbReference type="EMBL" id="MBJ6364018.1"/>
    </source>
</evidence>
<name>A0A934JC00_9BACL</name>
<evidence type="ECO:0000313" key="9">
    <source>
        <dbReference type="Proteomes" id="UP000640274"/>
    </source>
</evidence>
<dbReference type="RefSeq" id="WP_199021624.1">
    <property type="nucleotide sequence ID" value="NZ_JAELUP010000113.1"/>
</dbReference>
<organism evidence="8 9">
    <name type="scientific">Paenibacillus roseus</name>
    <dbReference type="NCBI Taxonomy" id="2798579"/>
    <lineage>
        <taxon>Bacteria</taxon>
        <taxon>Bacillati</taxon>
        <taxon>Bacillota</taxon>
        <taxon>Bacilli</taxon>
        <taxon>Bacillales</taxon>
        <taxon>Paenibacillaceae</taxon>
        <taxon>Paenibacillus</taxon>
    </lineage>
</organism>
<dbReference type="InterPro" id="IPR013324">
    <property type="entry name" value="RNA_pol_sigma_r3/r4-like"/>
</dbReference>
<evidence type="ECO:0000259" key="6">
    <source>
        <dbReference type="Pfam" id="PF04542"/>
    </source>
</evidence>
<dbReference type="InterPro" id="IPR036388">
    <property type="entry name" value="WH-like_DNA-bd_sf"/>
</dbReference>
<evidence type="ECO:0000256" key="4">
    <source>
        <dbReference type="ARBA" id="ARBA00023125"/>
    </source>
</evidence>
<keyword evidence="2" id="KW-0805">Transcription regulation</keyword>
<dbReference type="InterPro" id="IPR014284">
    <property type="entry name" value="RNA_pol_sigma-70_dom"/>
</dbReference>
<dbReference type="Gene3D" id="1.10.1740.10">
    <property type="match status" value="1"/>
</dbReference>
<dbReference type="NCBIfam" id="TIGR02937">
    <property type="entry name" value="sigma70-ECF"/>
    <property type="match status" value="1"/>
</dbReference>
<evidence type="ECO:0000259" key="7">
    <source>
        <dbReference type="Pfam" id="PF08281"/>
    </source>
</evidence>
<dbReference type="SUPFAM" id="SSF88659">
    <property type="entry name" value="Sigma3 and sigma4 domains of RNA polymerase sigma factors"/>
    <property type="match status" value="1"/>
</dbReference>
<proteinExistence type="inferred from homology"/>
<feature type="domain" description="RNA polymerase sigma-70 region 2" evidence="6">
    <location>
        <begin position="16"/>
        <end position="80"/>
    </location>
</feature>
<keyword evidence="5" id="KW-0804">Transcription</keyword>
<evidence type="ECO:0000256" key="5">
    <source>
        <dbReference type="ARBA" id="ARBA00023163"/>
    </source>
</evidence>
<comment type="caution">
    <text evidence="8">The sequence shown here is derived from an EMBL/GenBank/DDBJ whole genome shotgun (WGS) entry which is preliminary data.</text>
</comment>
<keyword evidence="9" id="KW-1185">Reference proteome</keyword>
<comment type="similarity">
    <text evidence="1">Belongs to the sigma-70 factor family. ECF subfamily.</text>
</comment>
<accession>A0A934JC00</accession>
<dbReference type="Pfam" id="PF04542">
    <property type="entry name" value="Sigma70_r2"/>
    <property type="match status" value="1"/>
</dbReference>
<dbReference type="GO" id="GO:0003677">
    <property type="term" value="F:DNA binding"/>
    <property type="evidence" value="ECO:0007669"/>
    <property type="project" value="UniProtKB-KW"/>
</dbReference>
<dbReference type="Gene3D" id="1.10.10.10">
    <property type="entry name" value="Winged helix-like DNA-binding domain superfamily/Winged helix DNA-binding domain"/>
    <property type="match status" value="1"/>
</dbReference>
<dbReference type="CDD" id="cd06171">
    <property type="entry name" value="Sigma70_r4"/>
    <property type="match status" value="1"/>
</dbReference>
<protein>
    <submittedName>
        <fullName evidence="8">Sigma-70 family RNA polymerase sigma factor</fullName>
    </submittedName>
</protein>
<dbReference type="AlphaFoldDB" id="A0A934JC00"/>
<dbReference type="SUPFAM" id="SSF88946">
    <property type="entry name" value="Sigma2 domain of RNA polymerase sigma factors"/>
    <property type="match status" value="1"/>
</dbReference>
<evidence type="ECO:0000256" key="3">
    <source>
        <dbReference type="ARBA" id="ARBA00023082"/>
    </source>
</evidence>
<evidence type="ECO:0000256" key="1">
    <source>
        <dbReference type="ARBA" id="ARBA00010641"/>
    </source>
</evidence>
<dbReference type="EMBL" id="JAELUP010000113">
    <property type="protein sequence ID" value="MBJ6364018.1"/>
    <property type="molecule type" value="Genomic_DNA"/>
</dbReference>
<reference evidence="8" key="1">
    <citation type="submission" date="2020-12" db="EMBL/GenBank/DDBJ databases">
        <authorList>
            <person name="Huq M.A."/>
        </authorList>
    </citation>
    <scope>NUCLEOTIDE SEQUENCE</scope>
    <source>
        <strain evidence="8">MAHUQ-46</strain>
    </source>
</reference>
<dbReference type="Pfam" id="PF08281">
    <property type="entry name" value="Sigma70_r4_2"/>
    <property type="match status" value="1"/>
</dbReference>
<gene>
    <name evidence="8" type="ORF">JFN88_22640</name>
</gene>
<feature type="domain" description="RNA polymerase sigma factor 70 region 4 type 2" evidence="7">
    <location>
        <begin position="115"/>
        <end position="165"/>
    </location>
</feature>
<dbReference type="InterPro" id="IPR013249">
    <property type="entry name" value="RNA_pol_sigma70_r4_t2"/>
</dbReference>